<evidence type="ECO:0000313" key="2">
    <source>
        <dbReference type="EMBL" id="KAA5834617.1"/>
    </source>
</evidence>
<sequence length="200" mass="22683">MFTVAAPITTDRLVLRPFTLEDVDDVWSYQRRPDVTQHLLWEARDRAQVEAAVEQMARERALTEDGDCLSLAAVLPETGQVVGQVELVCLSREDRQGEIGYVFNPDFQGQGLATEAARALLRLGFEGLDLHRIIARCSAHNLASAKLVERLGMRREAHFIDSRFVRGSWREEFVYAMLQREWNATAAQASSGRSQRVRPR</sequence>
<dbReference type="PANTHER" id="PTHR43792:SF1">
    <property type="entry name" value="N-ACETYLTRANSFERASE DOMAIN-CONTAINING PROTEIN"/>
    <property type="match status" value="1"/>
</dbReference>
<dbReference type="InterPro" id="IPR051531">
    <property type="entry name" value="N-acetyltransferase"/>
</dbReference>
<dbReference type="InterPro" id="IPR000182">
    <property type="entry name" value="GNAT_dom"/>
</dbReference>
<name>A0A5M7C2C1_SACHI</name>
<dbReference type="RefSeq" id="WP_150066918.1">
    <property type="nucleotide sequence ID" value="NZ_JBEPDJ010000015.1"/>
</dbReference>
<dbReference type="SMR" id="A0A5M7C2C1"/>
<dbReference type="SUPFAM" id="SSF55729">
    <property type="entry name" value="Acyl-CoA N-acyltransferases (Nat)"/>
    <property type="match status" value="1"/>
</dbReference>
<dbReference type="Gene3D" id="3.40.630.30">
    <property type="match status" value="1"/>
</dbReference>
<dbReference type="GO" id="GO:0016747">
    <property type="term" value="F:acyltransferase activity, transferring groups other than amino-acyl groups"/>
    <property type="evidence" value="ECO:0007669"/>
    <property type="project" value="InterPro"/>
</dbReference>
<gene>
    <name evidence="2" type="ORF">F1721_13240</name>
</gene>
<dbReference type="OrthoDB" id="9132139at2"/>
<dbReference type="AlphaFoldDB" id="A0A5M7C2C1"/>
<dbReference type="Pfam" id="PF13302">
    <property type="entry name" value="Acetyltransf_3"/>
    <property type="match status" value="1"/>
</dbReference>
<dbReference type="Proteomes" id="UP000323946">
    <property type="component" value="Unassembled WGS sequence"/>
</dbReference>
<dbReference type="EMBL" id="VWPH01000005">
    <property type="protein sequence ID" value="KAA5834617.1"/>
    <property type="molecule type" value="Genomic_DNA"/>
</dbReference>
<dbReference type="InterPro" id="IPR016181">
    <property type="entry name" value="Acyl_CoA_acyltransferase"/>
</dbReference>
<accession>A0A5M7C2C1</accession>
<comment type="caution">
    <text evidence="2">The sequence shown here is derived from an EMBL/GenBank/DDBJ whole genome shotgun (WGS) entry which is preliminary data.</text>
</comment>
<protein>
    <submittedName>
        <fullName evidence="2">GNAT family N-acetyltransferase</fullName>
    </submittedName>
</protein>
<evidence type="ECO:0000313" key="3">
    <source>
        <dbReference type="Proteomes" id="UP000323946"/>
    </source>
</evidence>
<feature type="domain" description="N-acetyltransferase" evidence="1">
    <location>
        <begin position="13"/>
        <end position="180"/>
    </location>
</feature>
<dbReference type="CDD" id="cd04301">
    <property type="entry name" value="NAT_SF"/>
    <property type="match status" value="1"/>
</dbReference>
<proteinExistence type="predicted"/>
<dbReference type="PROSITE" id="PS51186">
    <property type="entry name" value="GNAT"/>
    <property type="match status" value="1"/>
</dbReference>
<organism evidence="2 3">
    <name type="scientific">Saccharopolyspora hirsuta</name>
    <dbReference type="NCBI Taxonomy" id="1837"/>
    <lineage>
        <taxon>Bacteria</taxon>
        <taxon>Bacillati</taxon>
        <taxon>Actinomycetota</taxon>
        <taxon>Actinomycetes</taxon>
        <taxon>Pseudonocardiales</taxon>
        <taxon>Pseudonocardiaceae</taxon>
        <taxon>Saccharopolyspora</taxon>
    </lineage>
</organism>
<evidence type="ECO:0000259" key="1">
    <source>
        <dbReference type="PROSITE" id="PS51186"/>
    </source>
</evidence>
<dbReference type="PANTHER" id="PTHR43792">
    <property type="entry name" value="GNAT FAMILY, PUTATIVE (AFU_ORTHOLOGUE AFUA_3G00765)-RELATED-RELATED"/>
    <property type="match status" value="1"/>
</dbReference>
<reference evidence="2 3" key="1">
    <citation type="submission" date="2019-09" db="EMBL/GenBank/DDBJ databases">
        <title>Draft genome sequence of the thermophilic Saccharopolyspora hirsuta VKM Ac-666T.</title>
        <authorList>
            <person name="Lobastova T.G."/>
            <person name="Fokina V."/>
            <person name="Bragin E.Y."/>
            <person name="Shtratnikova V.Y."/>
            <person name="Starodumova I.P."/>
            <person name="Tarlachkov S.V."/>
            <person name="Donova M.V."/>
        </authorList>
    </citation>
    <scope>NUCLEOTIDE SEQUENCE [LARGE SCALE GENOMIC DNA]</scope>
    <source>
        <strain evidence="2 3">VKM Ac-666</strain>
    </source>
</reference>
<keyword evidence="2" id="KW-0808">Transferase</keyword>
<keyword evidence="3" id="KW-1185">Reference proteome</keyword>